<proteinExistence type="predicted"/>
<evidence type="ECO:0000313" key="2">
    <source>
        <dbReference type="Proteomes" id="UP000824120"/>
    </source>
</evidence>
<sequence>MDSQNGVEVKTRCKNFHSGKCQEPKDTPLRNVDFVIGAPLCGIRCTIIKQAANDNIAISYSPCKFAVSATSLACSSHTSLMIESRCLCIFDISSKWHSVDDPLRHDPFYDVKSN</sequence>
<gene>
    <name evidence="1" type="ORF">H5410_017537</name>
</gene>
<reference evidence="1 2" key="1">
    <citation type="submission" date="2020-09" db="EMBL/GenBank/DDBJ databases">
        <title>De no assembly of potato wild relative species, Solanum commersonii.</title>
        <authorList>
            <person name="Cho K."/>
        </authorList>
    </citation>
    <scope>NUCLEOTIDE SEQUENCE [LARGE SCALE GENOMIC DNA]</scope>
    <source>
        <strain evidence="1">LZ3.2</strain>
        <tissue evidence="1">Leaf</tissue>
    </source>
</reference>
<protein>
    <submittedName>
        <fullName evidence="1">Uncharacterized protein</fullName>
    </submittedName>
</protein>
<dbReference type="EMBL" id="JACXVP010000003">
    <property type="protein sequence ID" value="KAG5617713.1"/>
    <property type="molecule type" value="Genomic_DNA"/>
</dbReference>
<organism evidence="1 2">
    <name type="scientific">Solanum commersonii</name>
    <name type="common">Commerson's wild potato</name>
    <name type="synonym">Commerson's nightshade</name>
    <dbReference type="NCBI Taxonomy" id="4109"/>
    <lineage>
        <taxon>Eukaryota</taxon>
        <taxon>Viridiplantae</taxon>
        <taxon>Streptophyta</taxon>
        <taxon>Embryophyta</taxon>
        <taxon>Tracheophyta</taxon>
        <taxon>Spermatophyta</taxon>
        <taxon>Magnoliopsida</taxon>
        <taxon>eudicotyledons</taxon>
        <taxon>Gunneridae</taxon>
        <taxon>Pentapetalae</taxon>
        <taxon>asterids</taxon>
        <taxon>lamiids</taxon>
        <taxon>Solanales</taxon>
        <taxon>Solanaceae</taxon>
        <taxon>Solanoideae</taxon>
        <taxon>Solaneae</taxon>
        <taxon>Solanum</taxon>
    </lineage>
</organism>
<comment type="caution">
    <text evidence="1">The sequence shown here is derived from an EMBL/GenBank/DDBJ whole genome shotgun (WGS) entry which is preliminary data.</text>
</comment>
<dbReference type="AlphaFoldDB" id="A0A9J5ZZK2"/>
<name>A0A9J5ZZK2_SOLCO</name>
<accession>A0A9J5ZZK2</accession>
<evidence type="ECO:0000313" key="1">
    <source>
        <dbReference type="EMBL" id="KAG5617713.1"/>
    </source>
</evidence>
<dbReference type="Proteomes" id="UP000824120">
    <property type="component" value="Chromosome 3"/>
</dbReference>
<keyword evidence="2" id="KW-1185">Reference proteome</keyword>